<dbReference type="EMBL" id="GEDV01004429">
    <property type="protein sequence ID" value="JAP84128.1"/>
    <property type="molecule type" value="Transcribed_RNA"/>
</dbReference>
<name>A0A131YZP8_RHIAP</name>
<evidence type="ECO:0000259" key="1">
    <source>
        <dbReference type="PROSITE" id="PS50879"/>
    </source>
</evidence>
<dbReference type="InterPro" id="IPR002156">
    <property type="entry name" value="RNaseH_domain"/>
</dbReference>
<dbReference type="PROSITE" id="PS50879">
    <property type="entry name" value="RNASE_H_1"/>
    <property type="match status" value="1"/>
</dbReference>
<reference evidence="2" key="1">
    <citation type="journal article" date="2016" name="Ticks Tick Borne Dis.">
        <title>De novo assembly and annotation of the salivary gland transcriptome of Rhipicephalus appendiculatus male and female ticks during blood feeding.</title>
        <authorList>
            <person name="de Castro M.H."/>
            <person name="de Klerk D."/>
            <person name="Pienaar R."/>
            <person name="Latif A.A."/>
            <person name="Rees D.J."/>
            <person name="Mans B.J."/>
        </authorList>
    </citation>
    <scope>NUCLEOTIDE SEQUENCE</scope>
    <source>
        <tissue evidence="2">Salivary glands</tissue>
    </source>
</reference>
<dbReference type="GO" id="GO:0003676">
    <property type="term" value="F:nucleic acid binding"/>
    <property type="evidence" value="ECO:0007669"/>
    <property type="project" value="InterPro"/>
</dbReference>
<dbReference type="Gene3D" id="3.30.420.10">
    <property type="entry name" value="Ribonuclease H-like superfamily/Ribonuclease H"/>
    <property type="match status" value="1"/>
</dbReference>
<dbReference type="InterPro" id="IPR012337">
    <property type="entry name" value="RNaseH-like_sf"/>
</dbReference>
<dbReference type="GO" id="GO:0004523">
    <property type="term" value="F:RNA-DNA hybrid ribonuclease activity"/>
    <property type="evidence" value="ECO:0007669"/>
    <property type="project" value="InterPro"/>
</dbReference>
<dbReference type="InterPro" id="IPR036397">
    <property type="entry name" value="RNaseH_sf"/>
</dbReference>
<protein>
    <submittedName>
        <fullName evidence="2">Tick transposon</fullName>
    </submittedName>
</protein>
<proteinExistence type="predicted"/>
<sequence length="199" mass="22364">MLHNAIEKGHNVVFQWIPSHCGISGNDLADEAARKAHVETNLVSTPLSRIDAARYLSKLAQNITIQKWQSSQFTNHRLYSLDPSLRLRLLPGLSREEGTVLCRLRLGVAFTNAYSFKIEMADNAECNDCAVDETIEHILCCCPTYANERLHLRTALHQLDGSVFTVEKVLGPWGCPSQLHKATKALLRFLKDTGLIRRL</sequence>
<accession>A0A131YZP8</accession>
<feature type="domain" description="RNase H type-1" evidence="1">
    <location>
        <begin position="1"/>
        <end position="38"/>
    </location>
</feature>
<organism evidence="2">
    <name type="scientific">Rhipicephalus appendiculatus</name>
    <name type="common">Brown ear tick</name>
    <dbReference type="NCBI Taxonomy" id="34631"/>
    <lineage>
        <taxon>Eukaryota</taxon>
        <taxon>Metazoa</taxon>
        <taxon>Ecdysozoa</taxon>
        <taxon>Arthropoda</taxon>
        <taxon>Chelicerata</taxon>
        <taxon>Arachnida</taxon>
        <taxon>Acari</taxon>
        <taxon>Parasitiformes</taxon>
        <taxon>Ixodida</taxon>
        <taxon>Ixodoidea</taxon>
        <taxon>Ixodidae</taxon>
        <taxon>Rhipicephalinae</taxon>
        <taxon>Rhipicephalus</taxon>
        <taxon>Rhipicephalus</taxon>
    </lineage>
</organism>
<dbReference type="SUPFAM" id="SSF53098">
    <property type="entry name" value="Ribonuclease H-like"/>
    <property type="match status" value="1"/>
</dbReference>
<evidence type="ECO:0000313" key="2">
    <source>
        <dbReference type="EMBL" id="JAP84128.1"/>
    </source>
</evidence>
<dbReference type="AlphaFoldDB" id="A0A131YZP8"/>